<feature type="domain" description="Mur ligase central" evidence="11">
    <location>
        <begin position="136"/>
        <end position="347"/>
    </location>
</feature>
<evidence type="ECO:0000256" key="4">
    <source>
        <dbReference type="ARBA" id="ARBA00022984"/>
    </source>
</evidence>
<proteinExistence type="inferred from homology"/>
<feature type="binding site" evidence="7">
    <location>
        <begin position="138"/>
        <end position="144"/>
    </location>
    <ligand>
        <name>ATP</name>
        <dbReference type="ChEBI" id="CHEBI:30616"/>
    </ligand>
</feature>
<evidence type="ECO:0000256" key="8">
    <source>
        <dbReference type="RuleBase" id="RU004135"/>
    </source>
</evidence>
<feature type="binding site" evidence="7">
    <location>
        <position position="496"/>
    </location>
    <ligand>
        <name>meso-2,6-diaminopimelate</name>
        <dbReference type="ChEBI" id="CHEBI:57791"/>
    </ligand>
</feature>
<keyword evidence="6 7" id="KW-0961">Cell wall biogenesis/degradation</keyword>
<dbReference type="PANTHER" id="PTHR23135">
    <property type="entry name" value="MUR LIGASE FAMILY MEMBER"/>
    <property type="match status" value="1"/>
</dbReference>
<feature type="binding site" evidence="7">
    <location>
        <position position="422"/>
    </location>
    <ligand>
        <name>meso-2,6-diaminopimelate</name>
        <dbReference type="ChEBI" id="CHEBI:57791"/>
    </ligand>
</feature>
<keyword evidence="7 12" id="KW-0436">Ligase</keyword>
<evidence type="ECO:0000256" key="2">
    <source>
        <dbReference type="ARBA" id="ARBA00022618"/>
    </source>
</evidence>
<dbReference type="GO" id="GO:0000287">
    <property type="term" value="F:magnesium ion binding"/>
    <property type="evidence" value="ECO:0007669"/>
    <property type="project" value="UniProtKB-UniRule"/>
</dbReference>
<protein>
    <recommendedName>
        <fullName evidence="7">UDP-N-acetylmuramoyl-L-alanyl-D-glutamate--2,6-diaminopimelate ligase</fullName>
        <ecNumber evidence="7">6.3.2.13</ecNumber>
    </recommendedName>
    <alternativeName>
        <fullName evidence="7">Meso-A2pm-adding enzyme</fullName>
    </alternativeName>
    <alternativeName>
        <fullName evidence="7">Meso-diaminopimelate-adding enzyme</fullName>
    </alternativeName>
    <alternativeName>
        <fullName evidence="7">UDP-MurNAc-L-Ala-D-Glu:meso-diaminopimelate ligase</fullName>
    </alternativeName>
    <alternativeName>
        <fullName evidence="7">UDP-MurNAc-tripeptide synthetase</fullName>
    </alternativeName>
    <alternativeName>
        <fullName evidence="7">UDP-N-acetylmuramyl-tripeptide synthetase</fullName>
    </alternativeName>
</protein>
<comment type="caution">
    <text evidence="12">The sequence shown here is derived from an EMBL/GenBank/DDBJ whole genome shotgun (WGS) entry which is preliminary data.</text>
</comment>
<keyword evidence="7" id="KW-0067">ATP-binding</keyword>
<evidence type="ECO:0000256" key="6">
    <source>
        <dbReference type="ARBA" id="ARBA00023316"/>
    </source>
</evidence>
<keyword evidence="13" id="KW-1185">Reference proteome</keyword>
<feature type="binding site" evidence="7">
    <location>
        <position position="500"/>
    </location>
    <ligand>
        <name>meso-2,6-diaminopimelate</name>
        <dbReference type="ChEBI" id="CHEBI:57791"/>
    </ligand>
</feature>
<evidence type="ECO:0000256" key="3">
    <source>
        <dbReference type="ARBA" id="ARBA00022960"/>
    </source>
</evidence>
<dbReference type="Pfam" id="PF02875">
    <property type="entry name" value="Mur_ligase_C"/>
    <property type="match status" value="1"/>
</dbReference>
<feature type="binding site" evidence="7">
    <location>
        <begin position="446"/>
        <end position="449"/>
    </location>
    <ligand>
        <name>meso-2,6-diaminopimelate</name>
        <dbReference type="ChEBI" id="CHEBI:57791"/>
    </ligand>
</feature>
<dbReference type="GO" id="GO:0008765">
    <property type="term" value="F:UDP-N-acetylmuramoylalanyl-D-glutamate-2,6-diaminopimelate ligase activity"/>
    <property type="evidence" value="ECO:0007669"/>
    <property type="project" value="UniProtKB-UniRule"/>
</dbReference>
<evidence type="ECO:0000256" key="1">
    <source>
        <dbReference type="ARBA" id="ARBA00005898"/>
    </source>
</evidence>
<reference evidence="12 13" key="1">
    <citation type="submission" date="2020-08" db="EMBL/GenBank/DDBJ databases">
        <title>Genomic Encyclopedia of Type Strains, Phase IV (KMG-IV): sequencing the most valuable type-strain genomes for metagenomic binning, comparative biology and taxonomic classification.</title>
        <authorList>
            <person name="Goeker M."/>
        </authorList>
    </citation>
    <scope>NUCLEOTIDE SEQUENCE [LARGE SCALE GENOMIC DNA]</scope>
    <source>
        <strain evidence="12 13">DSM 29781</strain>
    </source>
</reference>
<feature type="domain" description="Mur ligase C-terminal" evidence="10">
    <location>
        <begin position="370"/>
        <end position="498"/>
    </location>
</feature>
<dbReference type="Gene3D" id="3.40.1390.10">
    <property type="entry name" value="MurE/MurF, N-terminal domain"/>
    <property type="match status" value="1"/>
</dbReference>
<dbReference type="AlphaFoldDB" id="A0A7W8HGR3"/>
<dbReference type="Proteomes" id="UP000532440">
    <property type="component" value="Unassembled WGS sequence"/>
</dbReference>
<dbReference type="PANTHER" id="PTHR23135:SF4">
    <property type="entry name" value="UDP-N-ACETYLMURAMOYL-L-ALANYL-D-GLUTAMATE--2,6-DIAMINOPIMELATE LIGASE MURE HOMOLOG, CHLOROPLASTIC"/>
    <property type="match status" value="1"/>
</dbReference>
<feature type="short sequence motif" description="Meso-diaminopimelate recognition motif" evidence="7">
    <location>
        <begin position="446"/>
        <end position="449"/>
    </location>
</feature>
<dbReference type="EC" id="6.3.2.13" evidence="7"/>
<keyword evidence="2 7" id="KW-0132">Cell division</keyword>
<evidence type="ECO:0000259" key="11">
    <source>
        <dbReference type="Pfam" id="PF08245"/>
    </source>
</evidence>
<organism evidence="12 13">
    <name type="scientific">Quisquiliibacterium transsilvanicum</name>
    <dbReference type="NCBI Taxonomy" id="1549638"/>
    <lineage>
        <taxon>Bacteria</taxon>
        <taxon>Pseudomonadati</taxon>
        <taxon>Pseudomonadota</taxon>
        <taxon>Betaproteobacteria</taxon>
        <taxon>Burkholderiales</taxon>
        <taxon>Burkholderiaceae</taxon>
        <taxon>Quisquiliibacterium</taxon>
    </lineage>
</organism>
<dbReference type="HAMAP" id="MF_00208">
    <property type="entry name" value="MurE"/>
    <property type="match status" value="1"/>
</dbReference>
<keyword evidence="7" id="KW-0547">Nucleotide-binding</keyword>
<dbReference type="GO" id="GO:0071555">
    <property type="term" value="P:cell wall organization"/>
    <property type="evidence" value="ECO:0007669"/>
    <property type="project" value="UniProtKB-KW"/>
</dbReference>
<evidence type="ECO:0000259" key="9">
    <source>
        <dbReference type="Pfam" id="PF01225"/>
    </source>
</evidence>
<feature type="binding site" evidence="7">
    <location>
        <position position="216"/>
    </location>
    <ligand>
        <name>UDP-N-acetyl-alpha-D-muramoyl-L-alanyl-D-glutamate</name>
        <dbReference type="ChEBI" id="CHEBI:83900"/>
    </ligand>
</feature>
<dbReference type="Pfam" id="PF08245">
    <property type="entry name" value="Mur_ligase_M"/>
    <property type="match status" value="1"/>
</dbReference>
<comment type="function">
    <text evidence="7">Catalyzes the addition of meso-diaminopimelic acid to the nucleotide precursor UDP-N-acetylmuramoyl-L-alanyl-D-glutamate (UMAG) in the biosynthesis of bacterial cell-wall peptidoglycan.</text>
</comment>
<feature type="modified residue" description="N6-carboxylysine" evidence="7">
    <location>
        <position position="248"/>
    </location>
</feature>
<dbReference type="NCBIfam" id="NF001126">
    <property type="entry name" value="PRK00139.1-4"/>
    <property type="match status" value="1"/>
</dbReference>
<accession>A0A7W8HGR3</accession>
<name>A0A7W8HGR3_9BURK</name>
<dbReference type="GO" id="GO:0051301">
    <property type="term" value="P:cell division"/>
    <property type="evidence" value="ECO:0007669"/>
    <property type="project" value="UniProtKB-KW"/>
</dbReference>
<dbReference type="RefSeq" id="WP_343060705.1">
    <property type="nucleotide sequence ID" value="NZ_BAABEW010000001.1"/>
</dbReference>
<keyword evidence="5 7" id="KW-0131">Cell cycle</keyword>
<keyword evidence="7" id="KW-0460">Magnesium</keyword>
<dbReference type="GO" id="GO:0008360">
    <property type="term" value="P:regulation of cell shape"/>
    <property type="evidence" value="ECO:0007669"/>
    <property type="project" value="UniProtKB-KW"/>
</dbReference>
<evidence type="ECO:0000313" key="12">
    <source>
        <dbReference type="EMBL" id="MBB5271779.1"/>
    </source>
</evidence>
<dbReference type="UniPathway" id="UPA00219"/>
<evidence type="ECO:0000256" key="7">
    <source>
        <dbReference type="HAMAP-Rule" id="MF_00208"/>
    </source>
</evidence>
<comment type="pathway">
    <text evidence="7 8">Cell wall biogenesis; peptidoglycan biosynthesis.</text>
</comment>
<keyword evidence="4 7" id="KW-0573">Peptidoglycan synthesis</keyword>
<comment type="catalytic activity">
    <reaction evidence="7">
        <text>UDP-N-acetyl-alpha-D-muramoyl-L-alanyl-D-glutamate + meso-2,6-diaminopimelate + ATP = UDP-N-acetyl-alpha-D-muramoyl-L-alanyl-gamma-D-glutamyl-meso-2,6-diaminopimelate + ADP + phosphate + H(+)</text>
        <dbReference type="Rhea" id="RHEA:23676"/>
        <dbReference type="ChEBI" id="CHEBI:15378"/>
        <dbReference type="ChEBI" id="CHEBI:30616"/>
        <dbReference type="ChEBI" id="CHEBI:43474"/>
        <dbReference type="ChEBI" id="CHEBI:57791"/>
        <dbReference type="ChEBI" id="CHEBI:83900"/>
        <dbReference type="ChEBI" id="CHEBI:83905"/>
        <dbReference type="ChEBI" id="CHEBI:456216"/>
        <dbReference type="EC" id="6.3.2.13"/>
    </reaction>
</comment>
<dbReference type="GO" id="GO:0005737">
    <property type="term" value="C:cytoplasm"/>
    <property type="evidence" value="ECO:0007669"/>
    <property type="project" value="UniProtKB-SubCell"/>
</dbReference>
<comment type="caution">
    <text evidence="7">Lacks conserved residue(s) required for the propagation of feature annotation.</text>
</comment>
<dbReference type="EMBL" id="JACHGB010000003">
    <property type="protein sequence ID" value="MBB5271779.1"/>
    <property type="molecule type" value="Genomic_DNA"/>
</dbReference>
<dbReference type="InterPro" id="IPR036565">
    <property type="entry name" value="Mur-like_cat_sf"/>
</dbReference>
<comment type="PTM">
    <text evidence="7">Carboxylation is probably crucial for Mg(2+) binding and, consequently, for the gamma-phosphate positioning of ATP.</text>
</comment>
<dbReference type="InterPro" id="IPR000713">
    <property type="entry name" value="Mur_ligase_N"/>
</dbReference>
<dbReference type="InterPro" id="IPR036615">
    <property type="entry name" value="Mur_ligase_C_dom_sf"/>
</dbReference>
<evidence type="ECO:0000256" key="5">
    <source>
        <dbReference type="ARBA" id="ARBA00023306"/>
    </source>
</evidence>
<keyword evidence="7" id="KW-0963">Cytoplasm</keyword>
<dbReference type="SUPFAM" id="SSF63418">
    <property type="entry name" value="MurE/MurF N-terminal domain"/>
    <property type="match status" value="1"/>
</dbReference>
<feature type="binding site" evidence="7">
    <location>
        <position position="55"/>
    </location>
    <ligand>
        <name>UDP-N-acetyl-alpha-D-muramoyl-L-alanyl-D-glutamate</name>
        <dbReference type="ChEBI" id="CHEBI:83900"/>
    </ligand>
</feature>
<evidence type="ECO:0000259" key="10">
    <source>
        <dbReference type="Pfam" id="PF02875"/>
    </source>
</evidence>
<feature type="binding site" evidence="7">
    <location>
        <position position="208"/>
    </location>
    <ligand>
        <name>UDP-N-acetyl-alpha-D-muramoyl-L-alanyl-D-glutamate</name>
        <dbReference type="ChEBI" id="CHEBI:83900"/>
    </ligand>
</feature>
<dbReference type="SUPFAM" id="SSF53244">
    <property type="entry name" value="MurD-like peptide ligases, peptide-binding domain"/>
    <property type="match status" value="1"/>
</dbReference>
<comment type="subcellular location">
    <subcellularLocation>
        <location evidence="7 8">Cytoplasm</location>
    </subcellularLocation>
</comment>
<dbReference type="NCBIfam" id="TIGR01085">
    <property type="entry name" value="murE"/>
    <property type="match status" value="1"/>
</dbReference>
<dbReference type="InterPro" id="IPR013221">
    <property type="entry name" value="Mur_ligase_cen"/>
</dbReference>
<gene>
    <name evidence="7" type="primary">murE</name>
    <name evidence="12" type="ORF">HNQ70_001789</name>
</gene>
<sequence>MTSDANGIRAVADPTADISPLEPCAAAELVPETALELGAWLRATLPSGAALQADSRLVRPGDAFFAYPGLRIDGRGFMADALARGAAAVVVEADGAAPLPEASVPMRACAGLRTLAGSIASAYHGRPSEGLDLIAVTGTNGKTSVSQWVARGLAEFGRRSGVIGTLGSGPVGSLEQSSGLTTPDALGLQSTLARFAASGVDSVAAEASSIGLDQGRLNGTRIAVAAFTNLSRDHLDYHGTMEAYAQAKTHLFAWPGLRAVVVNGDDPAGRLMLAATRTGPKAPQRIVYGLNPGRHGARGDRTLIAERVFEDGSGIQMTLSGDFGSADLRLRLLGLFNVSNALAAAGCWLALGHTFERVVEALERLDSVPGRMQTIQEDGAPLVVVDYAHSPDALDNVLVSLRSVAVRRGGRLWCVFGAGGDRDIGKRAQMGLVAERAADHLVITSDNPRSESPFRIVSDIRAGLIREPALTELDRAAAIHAAIARAAVADVVLVAGKGHENYQEIAGARLPFSDVEVSRAALRARREVHGV</sequence>
<dbReference type="Pfam" id="PF01225">
    <property type="entry name" value="Mur_ligase"/>
    <property type="match status" value="1"/>
</dbReference>
<dbReference type="SUPFAM" id="SSF53623">
    <property type="entry name" value="MurD-like peptide ligases, catalytic domain"/>
    <property type="match status" value="1"/>
</dbReference>
<dbReference type="InterPro" id="IPR005761">
    <property type="entry name" value="UDP-N-AcMur-Glu-dNH2Pim_ligase"/>
</dbReference>
<feature type="binding site" evidence="7">
    <location>
        <position position="214"/>
    </location>
    <ligand>
        <name>UDP-N-acetyl-alpha-D-muramoyl-L-alanyl-D-glutamate</name>
        <dbReference type="ChEBI" id="CHEBI:83900"/>
    </ligand>
</feature>
<dbReference type="GO" id="GO:0005524">
    <property type="term" value="F:ATP binding"/>
    <property type="evidence" value="ECO:0007669"/>
    <property type="project" value="UniProtKB-UniRule"/>
</dbReference>
<feature type="domain" description="Mur ligase N-terminal catalytic" evidence="9">
    <location>
        <begin position="51"/>
        <end position="122"/>
    </location>
</feature>
<comment type="similarity">
    <text evidence="1 7">Belongs to the MurCDEF family. MurE subfamily.</text>
</comment>
<dbReference type="Gene3D" id="3.90.190.20">
    <property type="entry name" value="Mur ligase, C-terminal domain"/>
    <property type="match status" value="1"/>
</dbReference>
<feature type="binding site" evidence="7">
    <location>
        <begin position="181"/>
        <end position="182"/>
    </location>
    <ligand>
        <name>UDP-N-acetyl-alpha-D-muramoyl-L-alanyl-D-glutamate</name>
        <dbReference type="ChEBI" id="CHEBI:83900"/>
    </ligand>
</feature>
<dbReference type="GO" id="GO:0009252">
    <property type="term" value="P:peptidoglycan biosynthetic process"/>
    <property type="evidence" value="ECO:0007669"/>
    <property type="project" value="UniProtKB-UniRule"/>
</dbReference>
<comment type="cofactor">
    <cofactor evidence="7">
        <name>Mg(2+)</name>
        <dbReference type="ChEBI" id="CHEBI:18420"/>
    </cofactor>
</comment>
<keyword evidence="3 7" id="KW-0133">Cell shape</keyword>
<dbReference type="Gene3D" id="3.40.1190.10">
    <property type="entry name" value="Mur-like, catalytic domain"/>
    <property type="match status" value="1"/>
</dbReference>
<dbReference type="InterPro" id="IPR035911">
    <property type="entry name" value="MurE/MurF_N"/>
</dbReference>
<evidence type="ECO:0000313" key="13">
    <source>
        <dbReference type="Proteomes" id="UP000532440"/>
    </source>
</evidence>
<dbReference type="InterPro" id="IPR004101">
    <property type="entry name" value="Mur_ligase_C"/>
</dbReference>